<feature type="domain" description="Peptidase S49" evidence="9">
    <location>
        <begin position="385"/>
        <end position="536"/>
    </location>
</feature>
<reference evidence="10 11" key="1">
    <citation type="submission" date="2015-06" db="EMBL/GenBank/DDBJ databases">
        <title>A Comprehensive Approach to Explore the Metabolic and Phylogenetic Diversity of Bacterial Steroid Degradation in the Environment: Testosterone as an Example.</title>
        <authorList>
            <person name="Yang F.-C."/>
            <person name="Chen Y.-L."/>
            <person name="Yu C.-P."/>
            <person name="Tang S.-L."/>
            <person name="Wang P.-H."/>
            <person name="Ismail W."/>
            <person name="Wang C.-H."/>
            <person name="Yang C.-Y."/>
            <person name="Chiang Y.-R."/>
        </authorList>
    </citation>
    <scope>NUCLEOTIDE SEQUENCE [LARGE SCALE GENOMIC DNA]</scope>
    <source>
        <strain evidence="10 11">DSM 18526</strain>
    </source>
</reference>
<dbReference type="NCBIfam" id="TIGR00706">
    <property type="entry name" value="SppA_dom"/>
    <property type="match status" value="1"/>
</dbReference>
<dbReference type="PANTHER" id="PTHR33209">
    <property type="entry name" value="PROTEASE 4"/>
    <property type="match status" value="1"/>
</dbReference>
<dbReference type="STRING" id="465721.ACG33_05130"/>
<dbReference type="InterPro" id="IPR004634">
    <property type="entry name" value="Pept_S49_pIV"/>
</dbReference>
<keyword evidence="8" id="KW-1133">Transmembrane helix</keyword>
<dbReference type="InterPro" id="IPR047272">
    <property type="entry name" value="S49_SppA_C"/>
</dbReference>
<evidence type="ECO:0000256" key="1">
    <source>
        <dbReference type="ARBA" id="ARBA00004370"/>
    </source>
</evidence>
<dbReference type="InterPro" id="IPR002142">
    <property type="entry name" value="Peptidase_S49"/>
</dbReference>
<evidence type="ECO:0000256" key="4">
    <source>
        <dbReference type="ARBA" id="ARBA00022801"/>
    </source>
</evidence>
<dbReference type="GO" id="GO:0008236">
    <property type="term" value="F:serine-type peptidase activity"/>
    <property type="evidence" value="ECO:0007669"/>
    <property type="project" value="UniProtKB-KW"/>
</dbReference>
<dbReference type="Gene3D" id="3.90.226.10">
    <property type="entry name" value="2-enoyl-CoA Hydratase, Chain A, domain 1"/>
    <property type="match status" value="3"/>
</dbReference>
<protein>
    <recommendedName>
        <fullName evidence="9">Peptidase S49 domain-containing protein</fullName>
    </recommendedName>
</protein>
<evidence type="ECO:0000256" key="7">
    <source>
        <dbReference type="PIRSR" id="PIRSR001217-1"/>
    </source>
</evidence>
<feature type="transmembrane region" description="Helical" evidence="8">
    <location>
        <begin position="21"/>
        <end position="42"/>
    </location>
</feature>
<dbReference type="InterPro" id="IPR004635">
    <property type="entry name" value="Pept_S49_SppA"/>
</dbReference>
<sequence length="612" mass="66786">MKRIAGFLGVVWRALDGLRKFMHLVVLLVLFVAVAALLAPGIPIVPSKAALVLAPQGALVEQLAGDPFERALAEFYGQRRAETLVRDLTDAIGAAKDDRRIELLVLELENMTGGGITKLQEVAAALADFRASGKKIIAYADGYDQSQYYLAAQADEVYLDPQGLVLIEGYGYYRRFLKGVIDKLAIDVNVFRAGKFKSFTDQFSRSDMSAQEQEESLAWLKVLWTQYQQGVTQARSLEPGAIAVYANEFAQIAKTHGGDLAAAALEQGLVTELKSRREVEEQLKTLVGEDEREHGYRSIMHWDYLAARRPVRRLHSEGDRIGVIVASGEILDGDQPPGSVGSDSTSRLLRDALNDDAIKAVVLRIDSPGGSMFASEVIRREIDALRRAGKPVIASMSSTAASGGYYIAMDADEIWASPTTLTGSIGVFAVFPTLERSLDKLGITIDGVGTTPLAGALRLDRSLEPAARDVLQASVEHAYSVFVGQAAAARAKSFEEIDRVAQGRVWAGSDALRNGLVDRLGSYRDALDAAAERAGLGKDYRVEYIEPPMGWREALALRTQVLAARIVRALVPIPQLLGDARRWLAPLDAELRRIVRFGDSGQLYYYCPCSVE</sequence>
<dbReference type="Proteomes" id="UP000070250">
    <property type="component" value="Chromosome"/>
</dbReference>
<feature type="active site" description="Proton donor/acceptor" evidence="7">
    <location>
        <position position="197"/>
    </location>
</feature>
<keyword evidence="11" id="KW-1185">Reference proteome</keyword>
<dbReference type="PANTHER" id="PTHR33209:SF1">
    <property type="entry name" value="PEPTIDASE S49 DOMAIN-CONTAINING PROTEIN"/>
    <property type="match status" value="1"/>
</dbReference>
<dbReference type="RefSeq" id="WP_066919267.1">
    <property type="nucleotide sequence ID" value="NZ_CP011971.1"/>
</dbReference>
<evidence type="ECO:0000256" key="8">
    <source>
        <dbReference type="SAM" id="Phobius"/>
    </source>
</evidence>
<dbReference type="CDD" id="cd07018">
    <property type="entry name" value="S49_SppA_67K_type"/>
    <property type="match status" value="1"/>
</dbReference>
<comment type="similarity">
    <text evidence="2">Belongs to the peptidase S49 family.</text>
</comment>
<dbReference type="InterPro" id="IPR029045">
    <property type="entry name" value="ClpP/crotonase-like_dom_sf"/>
</dbReference>
<evidence type="ECO:0000256" key="3">
    <source>
        <dbReference type="ARBA" id="ARBA00022670"/>
    </source>
</evidence>
<dbReference type="PATRIC" id="fig|465721.4.peg.1095"/>
<accession>A0A127F7S5</accession>
<gene>
    <name evidence="10" type="ORF">ACG33_05130</name>
</gene>
<dbReference type="InterPro" id="IPR047217">
    <property type="entry name" value="S49_SppA_67K_type_N"/>
</dbReference>
<keyword evidence="8" id="KW-0812">Transmembrane</keyword>
<dbReference type="Gene3D" id="6.20.330.10">
    <property type="match status" value="1"/>
</dbReference>
<dbReference type="PIRSF" id="PIRSF001217">
    <property type="entry name" value="Protease_4_SppA"/>
    <property type="match status" value="1"/>
</dbReference>
<evidence type="ECO:0000256" key="6">
    <source>
        <dbReference type="ARBA" id="ARBA00023136"/>
    </source>
</evidence>
<name>A0A127F7S5_STEDE</name>
<keyword evidence="3" id="KW-0645">Protease</keyword>
<evidence type="ECO:0000313" key="10">
    <source>
        <dbReference type="EMBL" id="AMN46492.1"/>
    </source>
</evidence>
<proteinExistence type="inferred from homology"/>
<keyword evidence="6 8" id="KW-0472">Membrane</keyword>
<dbReference type="AlphaFoldDB" id="A0A127F7S5"/>
<dbReference type="KEGG" id="sdf:ACG33_05130"/>
<keyword evidence="4" id="KW-0378">Hydrolase</keyword>
<evidence type="ECO:0000259" key="9">
    <source>
        <dbReference type="Pfam" id="PF01343"/>
    </source>
</evidence>
<evidence type="ECO:0000256" key="5">
    <source>
        <dbReference type="ARBA" id="ARBA00022825"/>
    </source>
</evidence>
<dbReference type="Pfam" id="PF01343">
    <property type="entry name" value="Peptidase_S49"/>
    <property type="match status" value="2"/>
</dbReference>
<organism evidence="10 11">
    <name type="scientific">Steroidobacter denitrificans</name>
    <dbReference type="NCBI Taxonomy" id="465721"/>
    <lineage>
        <taxon>Bacteria</taxon>
        <taxon>Pseudomonadati</taxon>
        <taxon>Pseudomonadota</taxon>
        <taxon>Gammaproteobacteria</taxon>
        <taxon>Steroidobacterales</taxon>
        <taxon>Steroidobacteraceae</taxon>
        <taxon>Steroidobacter</taxon>
    </lineage>
</organism>
<dbReference type="GO" id="GO:0006465">
    <property type="term" value="P:signal peptide processing"/>
    <property type="evidence" value="ECO:0007669"/>
    <property type="project" value="InterPro"/>
</dbReference>
<dbReference type="OrthoDB" id="9764363at2"/>
<feature type="domain" description="Peptidase S49" evidence="9">
    <location>
        <begin position="129"/>
        <end position="287"/>
    </location>
</feature>
<keyword evidence="5" id="KW-0720">Serine protease</keyword>
<dbReference type="NCBIfam" id="TIGR00705">
    <property type="entry name" value="SppA_67K"/>
    <property type="match status" value="1"/>
</dbReference>
<dbReference type="GO" id="GO:0016020">
    <property type="term" value="C:membrane"/>
    <property type="evidence" value="ECO:0007669"/>
    <property type="project" value="UniProtKB-SubCell"/>
</dbReference>
<comment type="subcellular location">
    <subcellularLocation>
        <location evidence="1">Membrane</location>
    </subcellularLocation>
</comment>
<feature type="active site" description="Nucleophile" evidence="7">
    <location>
        <position position="402"/>
    </location>
</feature>
<evidence type="ECO:0000313" key="11">
    <source>
        <dbReference type="Proteomes" id="UP000070250"/>
    </source>
</evidence>
<evidence type="ECO:0000256" key="2">
    <source>
        <dbReference type="ARBA" id="ARBA00008683"/>
    </source>
</evidence>
<dbReference type="SUPFAM" id="SSF52096">
    <property type="entry name" value="ClpP/crotonase"/>
    <property type="match status" value="2"/>
</dbReference>
<dbReference type="CDD" id="cd07023">
    <property type="entry name" value="S49_Sppa_N_C"/>
    <property type="match status" value="1"/>
</dbReference>
<dbReference type="EMBL" id="CP011971">
    <property type="protein sequence ID" value="AMN46492.1"/>
    <property type="molecule type" value="Genomic_DNA"/>
</dbReference>